<dbReference type="Proteomes" id="UP000078084">
    <property type="component" value="Unassembled WGS sequence"/>
</dbReference>
<keyword evidence="2" id="KW-0479">Metal-binding</keyword>
<dbReference type="PANTHER" id="PTHR13096">
    <property type="entry name" value="MINA53 MYC INDUCED NUCLEAR ANTIGEN"/>
    <property type="match status" value="1"/>
</dbReference>
<protein>
    <submittedName>
        <fullName evidence="7">Cupin</fullName>
    </submittedName>
</protein>
<dbReference type="GO" id="GO:0016706">
    <property type="term" value="F:2-oxoglutarate-dependent dioxygenase activity"/>
    <property type="evidence" value="ECO:0007669"/>
    <property type="project" value="TreeGrafter"/>
</dbReference>
<keyword evidence="5" id="KW-0408">Iron</keyword>
<keyword evidence="8" id="KW-1185">Reference proteome</keyword>
<evidence type="ECO:0000256" key="4">
    <source>
        <dbReference type="ARBA" id="ARBA00023002"/>
    </source>
</evidence>
<comment type="caution">
    <text evidence="7">The sequence shown here is derived from an EMBL/GenBank/DDBJ whole genome shotgun (WGS) entry which is preliminary data.</text>
</comment>
<evidence type="ECO:0000256" key="1">
    <source>
        <dbReference type="ARBA" id="ARBA00001954"/>
    </source>
</evidence>
<dbReference type="Pfam" id="PF20514">
    <property type="entry name" value="WHD_ROXA"/>
    <property type="match status" value="1"/>
</dbReference>
<evidence type="ECO:0000256" key="2">
    <source>
        <dbReference type="ARBA" id="ARBA00022723"/>
    </source>
</evidence>
<organism evidence="7 8">
    <name type="scientific">Kerstersia gyiorum</name>
    <dbReference type="NCBI Taxonomy" id="206506"/>
    <lineage>
        <taxon>Bacteria</taxon>
        <taxon>Pseudomonadati</taxon>
        <taxon>Pseudomonadota</taxon>
        <taxon>Betaproteobacteria</taxon>
        <taxon>Burkholderiales</taxon>
        <taxon>Alcaligenaceae</taxon>
        <taxon>Kerstersia</taxon>
    </lineage>
</organism>
<dbReference type="InterPro" id="IPR003347">
    <property type="entry name" value="JmjC_dom"/>
</dbReference>
<keyword evidence="3" id="KW-0223">Dioxygenase</keyword>
<keyword evidence="4" id="KW-0560">Oxidoreductase</keyword>
<dbReference type="Pfam" id="PF08007">
    <property type="entry name" value="JmjC_2"/>
    <property type="match status" value="1"/>
</dbReference>
<dbReference type="Gene3D" id="3.40.366.30">
    <property type="entry name" value="50S ribosomal protein L16 arginine hydroxylase, Chain A, Domain 2"/>
    <property type="match status" value="1"/>
</dbReference>
<dbReference type="SUPFAM" id="SSF51197">
    <property type="entry name" value="Clavaminate synthase-like"/>
    <property type="match status" value="1"/>
</dbReference>
<dbReference type="PANTHER" id="PTHR13096:SF8">
    <property type="entry name" value="RIBOSOMAL OXYGENASE 1"/>
    <property type="match status" value="1"/>
</dbReference>
<dbReference type="PROSITE" id="PS51184">
    <property type="entry name" value="JMJC"/>
    <property type="match status" value="1"/>
</dbReference>
<sequence length="400" mass="45122">MNLDTPLTLLGGISPAEFMRTYWQRKPLLIRQAVPGIKPPVKIPGLRKLAREDDVESRLIWKEDGEWQMENGPFARLPKRDEREWTLLVQSLDQHDDAAAHLMQQFRFIPDARLDDVMVSVASDGGGVGPHFDSYDVFLLQAQGTRHWRIGQQRDLDLVPDLPLKILSNFQPDAEYYLEPGDMLYLPPQAAHDGIAVGNDCMTISIGFRSPDRATLARGMLEAAMDQVMERATCSGGTYAQPLLPGPDLSAHYRDPGQPATATPAEIPGKLVKHALDSVAKVRFDEALATRFLGCWLSEPHPNAVFESSLEDSDDTADSLPDSLPSHGRLVLDRRTRMLYRERQCFINGECLECPPDALLRALADARELHCTDWRKRRIGLAVREYLTDWLNAGWLHWRE</sequence>
<evidence type="ECO:0000313" key="7">
    <source>
        <dbReference type="EMBL" id="KKO70774.1"/>
    </source>
</evidence>
<name>A0A171KPF7_9BURK</name>
<evidence type="ECO:0000256" key="3">
    <source>
        <dbReference type="ARBA" id="ARBA00022964"/>
    </source>
</evidence>
<feature type="domain" description="JmjC" evidence="6">
    <location>
        <begin position="98"/>
        <end position="225"/>
    </location>
</feature>
<dbReference type="EMBL" id="LBNE01000012">
    <property type="protein sequence ID" value="KKO70774.1"/>
    <property type="molecule type" value="Genomic_DNA"/>
</dbReference>
<evidence type="ECO:0000259" key="6">
    <source>
        <dbReference type="PROSITE" id="PS51184"/>
    </source>
</evidence>
<dbReference type="Gene3D" id="2.60.120.650">
    <property type="entry name" value="Cupin"/>
    <property type="match status" value="1"/>
</dbReference>
<dbReference type="AlphaFoldDB" id="A0A171KPF7"/>
<proteinExistence type="predicted"/>
<evidence type="ECO:0000313" key="8">
    <source>
        <dbReference type="Proteomes" id="UP000078084"/>
    </source>
</evidence>
<dbReference type="STRING" id="206506.AAV32_14875"/>
<dbReference type="SMART" id="SM00558">
    <property type="entry name" value="JmjC"/>
    <property type="match status" value="1"/>
</dbReference>
<dbReference type="InterPro" id="IPR046799">
    <property type="entry name" value="ROXA-like_wH"/>
</dbReference>
<comment type="cofactor">
    <cofactor evidence="1">
        <name>Fe(2+)</name>
        <dbReference type="ChEBI" id="CHEBI:29033"/>
    </cofactor>
</comment>
<dbReference type="PATRIC" id="fig|206506.3.peg.3168"/>
<dbReference type="GO" id="GO:0046872">
    <property type="term" value="F:metal ion binding"/>
    <property type="evidence" value="ECO:0007669"/>
    <property type="project" value="UniProtKB-KW"/>
</dbReference>
<reference evidence="7 8" key="1">
    <citation type="submission" date="2015-04" db="EMBL/GenBank/DDBJ databases">
        <title>Genome sequence of Kerstersia gyiorum CG1.</title>
        <authorList>
            <person name="Greninger A.L."/>
            <person name="Kozyreva V."/>
            <person name="Chaturvedi V."/>
        </authorList>
    </citation>
    <scope>NUCLEOTIDE SEQUENCE [LARGE SCALE GENOMIC DNA]</scope>
    <source>
        <strain evidence="7 8">CG1</strain>
    </source>
</reference>
<dbReference type="InterPro" id="IPR039994">
    <property type="entry name" value="NO66-like"/>
</dbReference>
<evidence type="ECO:0000256" key="5">
    <source>
        <dbReference type="ARBA" id="ARBA00023004"/>
    </source>
</evidence>
<accession>A0A171KPF7</accession>
<gene>
    <name evidence="7" type="ORF">AAV32_14875</name>
</gene>
<dbReference type="RefSeq" id="WP_068374008.1">
    <property type="nucleotide sequence ID" value="NZ_LBNE01000012.1"/>
</dbReference>